<feature type="transmembrane region" description="Helical" evidence="1">
    <location>
        <begin position="12"/>
        <end position="28"/>
    </location>
</feature>
<keyword evidence="1" id="KW-0472">Membrane</keyword>
<evidence type="ECO:0000256" key="1">
    <source>
        <dbReference type="SAM" id="Phobius"/>
    </source>
</evidence>
<name>A0A0R1W0R7_9LACO</name>
<protein>
    <submittedName>
        <fullName evidence="2">Uncharacterized protein</fullName>
    </submittedName>
</protein>
<organism evidence="2 3">
    <name type="scientific">Lapidilactobacillus concavus DSM 17758</name>
    <dbReference type="NCBI Taxonomy" id="1423735"/>
    <lineage>
        <taxon>Bacteria</taxon>
        <taxon>Bacillati</taxon>
        <taxon>Bacillota</taxon>
        <taxon>Bacilli</taxon>
        <taxon>Lactobacillales</taxon>
        <taxon>Lactobacillaceae</taxon>
        <taxon>Lapidilactobacillus</taxon>
    </lineage>
</organism>
<dbReference type="OrthoDB" id="7337792at2"/>
<keyword evidence="1" id="KW-0812">Transmembrane</keyword>
<evidence type="ECO:0000313" key="3">
    <source>
        <dbReference type="Proteomes" id="UP000051315"/>
    </source>
</evidence>
<accession>A0A0R1W0R7</accession>
<feature type="transmembrane region" description="Helical" evidence="1">
    <location>
        <begin position="40"/>
        <end position="61"/>
    </location>
</feature>
<dbReference type="PATRIC" id="fig|1423735.3.peg.839"/>
<gene>
    <name evidence="2" type="ORF">FC15_GL000806</name>
</gene>
<keyword evidence="1" id="KW-1133">Transmembrane helix</keyword>
<dbReference type="AlphaFoldDB" id="A0A0R1W0R7"/>
<dbReference type="EMBL" id="AZFX01000095">
    <property type="protein sequence ID" value="KRM07868.1"/>
    <property type="molecule type" value="Genomic_DNA"/>
</dbReference>
<evidence type="ECO:0000313" key="2">
    <source>
        <dbReference type="EMBL" id="KRM07868.1"/>
    </source>
</evidence>
<dbReference type="Proteomes" id="UP000051315">
    <property type="component" value="Unassembled WGS sequence"/>
</dbReference>
<sequence>MVFIFSIVVKHPAFPALLFIFGFALPFFSPVKDDFGGGNITLRIFIGILALFGATLSYYYFITKTAY</sequence>
<comment type="caution">
    <text evidence="2">The sequence shown here is derived from an EMBL/GenBank/DDBJ whole genome shotgun (WGS) entry which is preliminary data.</text>
</comment>
<proteinExistence type="predicted"/>
<dbReference type="RefSeq" id="WP_057825841.1">
    <property type="nucleotide sequence ID" value="NZ_AZFX01000095.1"/>
</dbReference>
<reference evidence="2 3" key="1">
    <citation type="journal article" date="2015" name="Genome Announc.">
        <title>Expanding the biotechnology potential of lactobacilli through comparative genomics of 213 strains and associated genera.</title>
        <authorList>
            <person name="Sun Z."/>
            <person name="Harris H.M."/>
            <person name="McCann A."/>
            <person name="Guo C."/>
            <person name="Argimon S."/>
            <person name="Zhang W."/>
            <person name="Yang X."/>
            <person name="Jeffery I.B."/>
            <person name="Cooney J.C."/>
            <person name="Kagawa T.F."/>
            <person name="Liu W."/>
            <person name="Song Y."/>
            <person name="Salvetti E."/>
            <person name="Wrobel A."/>
            <person name="Rasinkangas P."/>
            <person name="Parkhill J."/>
            <person name="Rea M.C."/>
            <person name="O'Sullivan O."/>
            <person name="Ritari J."/>
            <person name="Douillard F.P."/>
            <person name="Paul Ross R."/>
            <person name="Yang R."/>
            <person name="Briner A.E."/>
            <person name="Felis G.E."/>
            <person name="de Vos W.M."/>
            <person name="Barrangou R."/>
            <person name="Klaenhammer T.R."/>
            <person name="Caufield P.W."/>
            <person name="Cui Y."/>
            <person name="Zhang H."/>
            <person name="O'Toole P.W."/>
        </authorList>
    </citation>
    <scope>NUCLEOTIDE SEQUENCE [LARGE SCALE GENOMIC DNA]</scope>
    <source>
        <strain evidence="2 3">DSM 17758</strain>
    </source>
</reference>
<keyword evidence="3" id="KW-1185">Reference proteome</keyword>